<protein>
    <submittedName>
        <fullName evidence="1">Uncharacterized protein</fullName>
    </submittedName>
</protein>
<dbReference type="EMBL" id="CP045997">
    <property type="protein sequence ID" value="QHV99173.1"/>
    <property type="molecule type" value="Genomic_DNA"/>
</dbReference>
<evidence type="ECO:0000313" key="2">
    <source>
        <dbReference type="Proteomes" id="UP000464577"/>
    </source>
</evidence>
<accession>A0A6P1W199</accession>
<sequence>MLTNLKPPLSNVQMELLKLYSTGVSDETLLELKKVMAKFFLEKLRNQADQVWEEKGYTDDSFISLNTDV</sequence>
<proteinExistence type="predicted"/>
<keyword evidence="2" id="KW-1185">Reference proteome</keyword>
<dbReference type="AlphaFoldDB" id="A0A6P1W199"/>
<dbReference type="RefSeq" id="WP_162389579.1">
    <property type="nucleotide sequence ID" value="NZ_CP045997.1"/>
</dbReference>
<dbReference type="Proteomes" id="UP000464577">
    <property type="component" value="Chromosome"/>
</dbReference>
<gene>
    <name evidence="1" type="ORF">GJR95_31035</name>
</gene>
<reference evidence="1 2" key="1">
    <citation type="submission" date="2019-11" db="EMBL/GenBank/DDBJ databases">
        <title>Spirosoma endbachense sp. nov., isolated from a natural salt meadow.</title>
        <authorList>
            <person name="Rojas J."/>
            <person name="Ambika Manirajan B."/>
            <person name="Ratering S."/>
            <person name="Suarez C."/>
            <person name="Geissler-Plaum R."/>
            <person name="Schnell S."/>
        </authorList>
    </citation>
    <scope>NUCLEOTIDE SEQUENCE [LARGE SCALE GENOMIC DNA]</scope>
    <source>
        <strain evidence="1 2">I-24</strain>
    </source>
</reference>
<dbReference type="KEGG" id="senf:GJR95_31035"/>
<name>A0A6P1W199_9BACT</name>
<evidence type="ECO:0000313" key="1">
    <source>
        <dbReference type="EMBL" id="QHV99173.1"/>
    </source>
</evidence>
<organism evidence="1 2">
    <name type="scientific">Spirosoma endbachense</name>
    <dbReference type="NCBI Taxonomy" id="2666025"/>
    <lineage>
        <taxon>Bacteria</taxon>
        <taxon>Pseudomonadati</taxon>
        <taxon>Bacteroidota</taxon>
        <taxon>Cytophagia</taxon>
        <taxon>Cytophagales</taxon>
        <taxon>Cytophagaceae</taxon>
        <taxon>Spirosoma</taxon>
    </lineage>
</organism>